<keyword evidence="1" id="KW-0676">Redox-active center</keyword>
<dbReference type="Proteomes" id="UP000251800">
    <property type="component" value="Unassembled WGS sequence"/>
</dbReference>
<protein>
    <recommendedName>
        <fullName evidence="2">Thioredoxin domain-containing protein</fullName>
    </recommendedName>
</protein>
<dbReference type="PANTHER" id="PTHR42852:SF13">
    <property type="entry name" value="PROTEIN DIPZ"/>
    <property type="match status" value="1"/>
</dbReference>
<evidence type="ECO:0000313" key="4">
    <source>
        <dbReference type="Proteomes" id="UP000251800"/>
    </source>
</evidence>
<gene>
    <name evidence="3" type="ORF">DEH80_11085</name>
</gene>
<proteinExistence type="predicted"/>
<dbReference type="CDD" id="cd02966">
    <property type="entry name" value="TlpA_like_family"/>
    <property type="match status" value="1"/>
</dbReference>
<evidence type="ECO:0000256" key="1">
    <source>
        <dbReference type="ARBA" id="ARBA00023284"/>
    </source>
</evidence>
<dbReference type="PANTHER" id="PTHR42852">
    <property type="entry name" value="THIOL:DISULFIDE INTERCHANGE PROTEIN DSBE"/>
    <property type="match status" value="1"/>
</dbReference>
<dbReference type="PROSITE" id="PS51352">
    <property type="entry name" value="THIOREDOXIN_2"/>
    <property type="match status" value="1"/>
</dbReference>
<dbReference type="GO" id="GO:0015036">
    <property type="term" value="F:disulfide oxidoreductase activity"/>
    <property type="evidence" value="ECO:0007669"/>
    <property type="project" value="UniProtKB-ARBA"/>
</dbReference>
<dbReference type="InterPro" id="IPR017937">
    <property type="entry name" value="Thioredoxin_CS"/>
</dbReference>
<dbReference type="PROSITE" id="PS00194">
    <property type="entry name" value="THIOREDOXIN_1"/>
    <property type="match status" value="1"/>
</dbReference>
<evidence type="ECO:0000313" key="3">
    <source>
        <dbReference type="EMBL" id="PWN55643.1"/>
    </source>
</evidence>
<feature type="domain" description="Thioredoxin" evidence="2">
    <location>
        <begin position="33"/>
        <end position="175"/>
    </location>
</feature>
<organism evidence="3 4">
    <name type="scientific">Abyssibacter profundi</name>
    <dbReference type="NCBI Taxonomy" id="2182787"/>
    <lineage>
        <taxon>Bacteria</taxon>
        <taxon>Pseudomonadati</taxon>
        <taxon>Pseudomonadota</taxon>
        <taxon>Gammaproteobacteria</taxon>
        <taxon>Chromatiales</taxon>
        <taxon>Oceanococcaceae</taxon>
        <taxon>Abyssibacter</taxon>
    </lineage>
</organism>
<dbReference type="AlphaFoldDB" id="A0A363UJN4"/>
<comment type="caution">
    <text evidence="3">The sequence shown here is derived from an EMBL/GenBank/DDBJ whole genome shotgun (WGS) entry which is preliminary data.</text>
</comment>
<reference evidence="3 4" key="1">
    <citation type="submission" date="2018-05" db="EMBL/GenBank/DDBJ databases">
        <title>Abyssibacter profundi OUC007T gen. nov., sp. nov, a marine bacterium isolated from seawater of the Mariana Trench.</title>
        <authorList>
            <person name="Zhou S."/>
        </authorList>
    </citation>
    <scope>NUCLEOTIDE SEQUENCE [LARGE SCALE GENOMIC DNA]</scope>
    <source>
        <strain evidence="3 4">OUC007</strain>
    </source>
</reference>
<dbReference type="InterPro" id="IPR013766">
    <property type="entry name" value="Thioredoxin_domain"/>
</dbReference>
<evidence type="ECO:0000259" key="2">
    <source>
        <dbReference type="PROSITE" id="PS51352"/>
    </source>
</evidence>
<sequence length="175" mass="18661">MKTWITLGLVALLAATAGYGLQRYLQQDQTLGDAPAGPLPTFSIADLGGEPVTPSDFPGKTVLINFWATWCPPCRDEIPELIELQEAYGDSELQVLGIALDDRARVAEYAARMGMNYPVLVVEGAEGFDLMDAYGAQVGGLPFNVLIHPDGSVAMRHEGAVTGDEIRARLPGSAS</sequence>
<dbReference type="InterPro" id="IPR050553">
    <property type="entry name" value="Thioredoxin_ResA/DsbE_sf"/>
</dbReference>
<dbReference type="RefSeq" id="WP_109720567.1">
    <property type="nucleotide sequence ID" value="NZ_QEQK01000009.1"/>
</dbReference>
<keyword evidence="4" id="KW-1185">Reference proteome</keyword>
<accession>A0A363UJN4</accession>
<dbReference type="InterPro" id="IPR000866">
    <property type="entry name" value="AhpC/TSA"/>
</dbReference>
<dbReference type="EMBL" id="QEQK01000009">
    <property type="protein sequence ID" value="PWN55643.1"/>
    <property type="molecule type" value="Genomic_DNA"/>
</dbReference>
<dbReference type="OrthoDB" id="9796554at2"/>
<name>A0A363UJN4_9GAMM</name>
<dbReference type="GO" id="GO:0016209">
    <property type="term" value="F:antioxidant activity"/>
    <property type="evidence" value="ECO:0007669"/>
    <property type="project" value="InterPro"/>
</dbReference>
<dbReference type="Gene3D" id="3.40.30.10">
    <property type="entry name" value="Glutaredoxin"/>
    <property type="match status" value="1"/>
</dbReference>
<dbReference type="Pfam" id="PF00578">
    <property type="entry name" value="AhpC-TSA"/>
    <property type="match status" value="1"/>
</dbReference>
<dbReference type="SUPFAM" id="SSF52833">
    <property type="entry name" value="Thioredoxin-like"/>
    <property type="match status" value="1"/>
</dbReference>
<dbReference type="InterPro" id="IPR036249">
    <property type="entry name" value="Thioredoxin-like_sf"/>
</dbReference>